<accession>A0A9E8ZGF6</accession>
<keyword evidence="2" id="KW-1133">Transmembrane helix</keyword>
<evidence type="ECO:0000256" key="2">
    <source>
        <dbReference type="SAM" id="Phobius"/>
    </source>
</evidence>
<sequence length="239" mass="27839">MLVPLTRKTFEELVPLVATGDQYKYYWGKFSDLLRRLLISIAGVVAVVILRSFLGQAFNIVIFLLGFSAGFYWLWGPVYLASQRNRLLRRYPYSGFWQGEVQDVFVTEELIGTEETVNQRGELVLVENRERCLNLEVGDETGFYTNLQVPLKREHRAIRPGDVAQMVVVSNRSDLSRISQVSDIYLSDYDLWVSDYPYLRRDSFVEVSRRLSEPTARMSTPERPHPRTSPRKKRSRKYT</sequence>
<feature type="region of interest" description="Disordered" evidence="1">
    <location>
        <begin position="210"/>
        <end position="239"/>
    </location>
</feature>
<gene>
    <name evidence="3" type="ORF">OXH18_10095</name>
</gene>
<dbReference type="EMBL" id="CP113797">
    <property type="protein sequence ID" value="WAL62316.1"/>
    <property type="molecule type" value="Genomic_DNA"/>
</dbReference>
<feature type="transmembrane region" description="Helical" evidence="2">
    <location>
        <begin position="33"/>
        <end position="54"/>
    </location>
</feature>
<dbReference type="Proteomes" id="UP001163152">
    <property type="component" value="Chromosome"/>
</dbReference>
<name>A0A9E8ZGF6_9CYAN</name>
<evidence type="ECO:0000313" key="3">
    <source>
        <dbReference type="EMBL" id="WAL62316.1"/>
    </source>
</evidence>
<protein>
    <submittedName>
        <fullName evidence="3">Phosphate ABC transporter permease</fullName>
    </submittedName>
</protein>
<evidence type="ECO:0000256" key="1">
    <source>
        <dbReference type="SAM" id="MobiDB-lite"/>
    </source>
</evidence>
<feature type="transmembrane region" description="Helical" evidence="2">
    <location>
        <begin position="60"/>
        <end position="81"/>
    </location>
</feature>
<keyword evidence="2" id="KW-0812">Transmembrane</keyword>
<proteinExistence type="predicted"/>
<feature type="compositionally biased region" description="Basic residues" evidence="1">
    <location>
        <begin position="226"/>
        <end position="239"/>
    </location>
</feature>
<dbReference type="RefSeq" id="WP_268612589.1">
    <property type="nucleotide sequence ID" value="NZ_CP113797.1"/>
</dbReference>
<reference evidence="3" key="1">
    <citation type="submission" date="2022-12" db="EMBL/GenBank/DDBJ databases">
        <title>Polyphasic identification of a Novel Hot-Spring Cyanobacterium Ocullathermofonsia sinensis gen nov. sp. nov. and Genomic Insights on its Adaptations to the Thermal Habitat.</title>
        <authorList>
            <person name="Daroch M."/>
            <person name="Tang J."/>
            <person name="Jiang Y."/>
        </authorList>
    </citation>
    <scope>NUCLEOTIDE SEQUENCE</scope>
    <source>
        <strain evidence="3">PKUAC-SCTA174</strain>
    </source>
</reference>
<dbReference type="AlphaFoldDB" id="A0A9E8ZGF6"/>
<organism evidence="3 4">
    <name type="scientific">Thermocoleostomius sinensis A174</name>
    <dbReference type="NCBI Taxonomy" id="2016057"/>
    <lineage>
        <taxon>Bacteria</taxon>
        <taxon>Bacillati</taxon>
        <taxon>Cyanobacteriota</taxon>
        <taxon>Cyanophyceae</taxon>
        <taxon>Oculatellales</taxon>
        <taxon>Oculatellaceae</taxon>
        <taxon>Thermocoleostomius</taxon>
    </lineage>
</organism>
<keyword evidence="4" id="KW-1185">Reference proteome</keyword>
<dbReference type="KEGG" id="tsin:OXH18_10095"/>
<evidence type="ECO:0000313" key="4">
    <source>
        <dbReference type="Proteomes" id="UP001163152"/>
    </source>
</evidence>
<keyword evidence="2" id="KW-0472">Membrane</keyword>